<gene>
    <name evidence="2" type="ORF">H6G83_28955</name>
</gene>
<feature type="region of interest" description="Disordered" evidence="1">
    <location>
        <begin position="352"/>
        <end position="375"/>
    </location>
</feature>
<keyword evidence="3" id="KW-1185">Reference proteome</keyword>
<protein>
    <submittedName>
        <fullName evidence="2">Uncharacterized protein</fullName>
    </submittedName>
</protein>
<comment type="caution">
    <text evidence="2">The sequence shown here is derived from an EMBL/GenBank/DDBJ whole genome shotgun (WGS) entry which is preliminary data.</text>
</comment>
<feature type="region of interest" description="Disordered" evidence="1">
    <location>
        <begin position="183"/>
        <end position="268"/>
    </location>
</feature>
<evidence type="ECO:0000313" key="2">
    <source>
        <dbReference type="EMBL" id="MBD2504592.1"/>
    </source>
</evidence>
<evidence type="ECO:0000313" key="3">
    <source>
        <dbReference type="Proteomes" id="UP000661112"/>
    </source>
</evidence>
<name>A0ABR8DEG9_9NOST</name>
<proteinExistence type="predicted"/>
<accession>A0ABR8DEG9</accession>
<feature type="compositionally biased region" description="Low complexity" evidence="1">
    <location>
        <begin position="352"/>
        <end position="361"/>
    </location>
</feature>
<sequence>MPLKTPPQNYLSTLLALRDYYAPLVEQYEKLYTQAKDNLNHVEALLANWPARSSEQTNRSPSEQVAVAVTAAPQGKDSSNGSQKNLETETNLGQNVQTEHVSQAEEQTNVQLEIPQPDVIAVESLSLDNSNTISEVETVSVESNPTQEDLSLAPGDDTGQTPAEQEEYFDEQLPVTDIKQTDLSSVSQENNDPASVESTTVAPDLTSDNGGNNAETEDGSENTATGNLETNSSSTATQNERQQPQTTSSQQKNAQQTENEPRSLGEIPMRDEYKGLSRIEAVQKLLQKRPGSICHVDFVLRALYDELEPDVIKIVRGRVQSTLTQGKNSGLWFLVPGKPGYYTIDLESLKSNQKSSSSQLENNRKPSPQSKANAAPMKEEFEGKFLIDALASLLQQNPGKVFNPTQVMEALYGQVEPEKYQEAKTSVMNELSRGHRTGRFSRVPGEKGVYTWDVTLLNSQS</sequence>
<feature type="region of interest" description="Disordered" evidence="1">
    <location>
        <begin position="136"/>
        <end position="162"/>
    </location>
</feature>
<feature type="compositionally biased region" description="Basic and acidic residues" evidence="1">
    <location>
        <begin position="259"/>
        <end position="268"/>
    </location>
</feature>
<feature type="compositionally biased region" description="Polar residues" evidence="1">
    <location>
        <begin position="136"/>
        <end position="149"/>
    </location>
</feature>
<dbReference type="RefSeq" id="WP_190478544.1">
    <property type="nucleotide sequence ID" value="NZ_JACJSG010000055.1"/>
</dbReference>
<feature type="compositionally biased region" description="Polar residues" evidence="1">
    <location>
        <begin position="221"/>
        <end position="258"/>
    </location>
</feature>
<dbReference type="EMBL" id="JACJSG010000055">
    <property type="protein sequence ID" value="MBD2504592.1"/>
    <property type="molecule type" value="Genomic_DNA"/>
</dbReference>
<reference evidence="2 3" key="1">
    <citation type="journal article" date="2020" name="ISME J.">
        <title>Comparative genomics reveals insights into cyanobacterial evolution and habitat adaptation.</title>
        <authorList>
            <person name="Chen M.Y."/>
            <person name="Teng W.K."/>
            <person name="Zhao L."/>
            <person name="Hu C.X."/>
            <person name="Zhou Y.K."/>
            <person name="Han B.P."/>
            <person name="Song L.R."/>
            <person name="Shu W.S."/>
        </authorList>
    </citation>
    <scope>NUCLEOTIDE SEQUENCE [LARGE SCALE GENOMIC DNA]</scope>
    <source>
        <strain evidence="2 3">FACHB-119</strain>
    </source>
</reference>
<feature type="compositionally biased region" description="Polar residues" evidence="1">
    <location>
        <begin position="183"/>
        <end position="214"/>
    </location>
</feature>
<dbReference type="Proteomes" id="UP000661112">
    <property type="component" value="Unassembled WGS sequence"/>
</dbReference>
<organism evidence="2 3">
    <name type="scientific">Anabaena azotica FACHB-119</name>
    <dbReference type="NCBI Taxonomy" id="947527"/>
    <lineage>
        <taxon>Bacteria</taxon>
        <taxon>Bacillati</taxon>
        <taxon>Cyanobacteriota</taxon>
        <taxon>Cyanophyceae</taxon>
        <taxon>Nostocales</taxon>
        <taxon>Nostocaceae</taxon>
        <taxon>Anabaena</taxon>
        <taxon>Anabaena azotica</taxon>
    </lineage>
</organism>
<evidence type="ECO:0000256" key="1">
    <source>
        <dbReference type="SAM" id="MobiDB-lite"/>
    </source>
</evidence>